<evidence type="ECO:0000313" key="1">
    <source>
        <dbReference type="EMBL" id="REC99013.1"/>
    </source>
</evidence>
<accession>A0A3D9E7E5</accession>
<gene>
    <name evidence="1" type="ORF">DFO60_4809</name>
</gene>
<reference evidence="1 2" key="1">
    <citation type="submission" date="2018-07" db="EMBL/GenBank/DDBJ databases">
        <title>Genome sequencing of rice bacterial endophytes.</title>
        <authorList>
            <person name="Venturi V."/>
        </authorList>
    </citation>
    <scope>NUCLEOTIDE SEQUENCE [LARGE SCALE GENOMIC DNA]</scope>
    <source>
        <strain evidence="1 2">AG1002</strain>
    </source>
</reference>
<comment type="caution">
    <text evidence="1">The sequence shown here is derived from an EMBL/GenBank/DDBJ whole genome shotgun (WGS) entry which is preliminary data.</text>
</comment>
<organism evidence="1 2">
    <name type="scientific">Ectopseudomonas oleovorans</name>
    <name type="common">Pseudomonas oleovorans</name>
    <dbReference type="NCBI Taxonomy" id="301"/>
    <lineage>
        <taxon>Bacteria</taxon>
        <taxon>Pseudomonadati</taxon>
        <taxon>Pseudomonadota</taxon>
        <taxon>Gammaproteobacteria</taxon>
        <taxon>Pseudomonadales</taxon>
        <taxon>Pseudomonadaceae</taxon>
        <taxon>Ectopseudomonas</taxon>
    </lineage>
</organism>
<sequence length="89" mass="10066">MHHLYGGRIDTRFFEMPNQEAALIILPYGADKFDLCTGLGCRYRLVAALATKFVITGRAHDRFTFLRAMVGIQHNVVVQTASNQNVLHF</sequence>
<evidence type="ECO:0000313" key="2">
    <source>
        <dbReference type="Proteomes" id="UP000256988"/>
    </source>
</evidence>
<dbReference type="Proteomes" id="UP000256988">
    <property type="component" value="Unassembled WGS sequence"/>
</dbReference>
<proteinExistence type="predicted"/>
<dbReference type="EMBL" id="QRDL01000010">
    <property type="protein sequence ID" value="REC99013.1"/>
    <property type="molecule type" value="Genomic_DNA"/>
</dbReference>
<name>A0A3D9E7E5_ECTOL</name>
<protein>
    <submittedName>
        <fullName evidence="1">Uncharacterized protein</fullName>
    </submittedName>
</protein>
<dbReference type="AlphaFoldDB" id="A0A3D9E7E5"/>